<keyword evidence="2" id="KW-1185">Reference proteome</keyword>
<accession>A0A8X7UZG6</accession>
<reference evidence="1 2" key="1">
    <citation type="submission" date="2020-02" db="EMBL/GenBank/DDBJ databases">
        <authorList>
            <person name="Ma Q."/>
            <person name="Huang Y."/>
            <person name="Song X."/>
            <person name="Pei D."/>
        </authorList>
    </citation>
    <scope>NUCLEOTIDE SEQUENCE [LARGE SCALE GENOMIC DNA]</scope>
    <source>
        <strain evidence="1">Sxm20200214</strain>
        <tissue evidence="1">Leaf</tissue>
    </source>
</reference>
<name>A0A8X7UZG6_BRACI</name>
<proteinExistence type="predicted"/>
<sequence>MGIRDISDPYSTISQGLAQSYEEYVEIHSRCMRQLGLPVRPGNHLGQQTHGFWAKSGLCTLVRRTNTYSKRVTTWAQLASSRLLERRLQCTASLSSRKRTSRSPKSGKYTLSTKERCGTRVWRKYIDDLKDPGPSGKSYSLSGIYGCCQEQKRNA</sequence>
<dbReference type="EMBL" id="JAAMPC010000009">
    <property type="protein sequence ID" value="KAG2295486.1"/>
    <property type="molecule type" value="Genomic_DNA"/>
</dbReference>
<organism evidence="1 2">
    <name type="scientific">Brassica carinata</name>
    <name type="common">Ethiopian mustard</name>
    <name type="synonym">Abyssinian cabbage</name>
    <dbReference type="NCBI Taxonomy" id="52824"/>
    <lineage>
        <taxon>Eukaryota</taxon>
        <taxon>Viridiplantae</taxon>
        <taxon>Streptophyta</taxon>
        <taxon>Embryophyta</taxon>
        <taxon>Tracheophyta</taxon>
        <taxon>Spermatophyta</taxon>
        <taxon>Magnoliopsida</taxon>
        <taxon>eudicotyledons</taxon>
        <taxon>Gunneridae</taxon>
        <taxon>Pentapetalae</taxon>
        <taxon>rosids</taxon>
        <taxon>malvids</taxon>
        <taxon>Brassicales</taxon>
        <taxon>Brassicaceae</taxon>
        <taxon>Brassiceae</taxon>
        <taxon>Brassica</taxon>
    </lineage>
</organism>
<comment type="caution">
    <text evidence="1">The sequence shown here is derived from an EMBL/GenBank/DDBJ whole genome shotgun (WGS) entry which is preliminary data.</text>
</comment>
<gene>
    <name evidence="1" type="ORF">Bca52824_042155</name>
</gene>
<dbReference type="Proteomes" id="UP000886595">
    <property type="component" value="Unassembled WGS sequence"/>
</dbReference>
<dbReference type="OrthoDB" id="10421157at2759"/>
<evidence type="ECO:0000313" key="1">
    <source>
        <dbReference type="EMBL" id="KAG2295486.1"/>
    </source>
</evidence>
<evidence type="ECO:0000313" key="2">
    <source>
        <dbReference type="Proteomes" id="UP000886595"/>
    </source>
</evidence>
<dbReference type="AlphaFoldDB" id="A0A8X7UZG6"/>
<protein>
    <submittedName>
        <fullName evidence="1">Uncharacterized protein</fullName>
    </submittedName>
</protein>